<evidence type="ECO:0000313" key="3">
    <source>
        <dbReference type="Proteomes" id="UP000321157"/>
    </source>
</evidence>
<feature type="chain" id="PRO_5039060064" evidence="1">
    <location>
        <begin position="31"/>
        <end position="197"/>
    </location>
</feature>
<protein>
    <submittedName>
        <fullName evidence="2">Uncharacterized protein</fullName>
    </submittedName>
</protein>
<keyword evidence="3" id="KW-1185">Reference proteome</keyword>
<organism evidence="2 3">
    <name type="scientific">Aneurinibacillus danicus</name>
    <dbReference type="NCBI Taxonomy" id="267746"/>
    <lineage>
        <taxon>Bacteria</taxon>
        <taxon>Bacillati</taxon>
        <taxon>Bacillota</taxon>
        <taxon>Bacilli</taxon>
        <taxon>Bacillales</taxon>
        <taxon>Paenibacillaceae</taxon>
        <taxon>Aneurinibacillus group</taxon>
        <taxon>Aneurinibacillus</taxon>
    </lineage>
</organism>
<evidence type="ECO:0000256" key="1">
    <source>
        <dbReference type="SAM" id="SignalP"/>
    </source>
</evidence>
<dbReference type="RefSeq" id="WP_146809366.1">
    <property type="nucleotide sequence ID" value="NZ_BJXX01000063.1"/>
</dbReference>
<comment type="caution">
    <text evidence="2">The sequence shown here is derived from an EMBL/GenBank/DDBJ whole genome shotgun (WGS) entry which is preliminary data.</text>
</comment>
<dbReference type="Proteomes" id="UP000321157">
    <property type="component" value="Unassembled WGS sequence"/>
</dbReference>
<gene>
    <name evidence="2" type="ORF">ADA01nite_15430</name>
</gene>
<evidence type="ECO:0000313" key="2">
    <source>
        <dbReference type="EMBL" id="GEN34083.1"/>
    </source>
</evidence>
<dbReference type="AlphaFoldDB" id="A0A511V915"/>
<dbReference type="InterPro" id="IPR053749">
    <property type="entry name" value="TA_system-associated_sf"/>
</dbReference>
<dbReference type="EMBL" id="BJXX01000063">
    <property type="protein sequence ID" value="GEN34083.1"/>
    <property type="molecule type" value="Genomic_DNA"/>
</dbReference>
<proteinExistence type="predicted"/>
<reference evidence="2 3" key="1">
    <citation type="submission" date="2019-07" db="EMBL/GenBank/DDBJ databases">
        <title>Whole genome shotgun sequence of Aneurinibacillus danicus NBRC 102444.</title>
        <authorList>
            <person name="Hosoyama A."/>
            <person name="Uohara A."/>
            <person name="Ohji S."/>
            <person name="Ichikawa N."/>
        </authorList>
    </citation>
    <scope>NUCLEOTIDE SEQUENCE [LARGE SCALE GENOMIC DNA]</scope>
    <source>
        <strain evidence="2 3">NBRC 102444</strain>
    </source>
</reference>
<name>A0A511V915_9BACL</name>
<dbReference type="OrthoDB" id="2814503at2"/>
<sequence>MKQTDKKRYVSMLLGGAIGIASLLAPLAPAASVAASPVPASSSTWKSTTMNEKTAVRLVTEAVQRLRHVQQGGALQGKISTFMYKGKEYRYLGKDIDTKKEYLAYLQKTFTPSVSEALYKQAGLIVYKGRLAQVNADGGDMRQWGNAQATFVKGAKWNKEYELKIPMGDKTNPSFATVRVKLLYLKGIGWRVATVIK</sequence>
<dbReference type="Gene3D" id="3.10.450.420">
    <property type="match status" value="1"/>
</dbReference>
<feature type="signal peptide" evidence="1">
    <location>
        <begin position="1"/>
        <end position="30"/>
    </location>
</feature>
<dbReference type="InterPro" id="IPR031841">
    <property type="entry name" value="Endopep_inhib"/>
</dbReference>
<keyword evidence="1" id="KW-0732">Signal</keyword>
<accession>A0A511V915</accession>
<dbReference type="Pfam" id="PF16800">
    <property type="entry name" value="Endopep_inhib"/>
    <property type="match status" value="1"/>
</dbReference>